<evidence type="ECO:0000313" key="3">
    <source>
        <dbReference type="EMBL" id="GLR19354.1"/>
    </source>
</evidence>
<dbReference type="InterPro" id="IPR047799">
    <property type="entry name" value="T9SS_OM_PorV"/>
</dbReference>
<dbReference type="RefSeq" id="WP_235291944.1">
    <property type="nucleotide sequence ID" value="NZ_BSOH01000027.1"/>
</dbReference>
<organism evidence="3 4">
    <name type="scientific">Portibacter lacus</name>
    <dbReference type="NCBI Taxonomy" id="1099794"/>
    <lineage>
        <taxon>Bacteria</taxon>
        <taxon>Pseudomonadati</taxon>
        <taxon>Bacteroidota</taxon>
        <taxon>Saprospiria</taxon>
        <taxon>Saprospirales</taxon>
        <taxon>Haliscomenobacteraceae</taxon>
        <taxon>Portibacter</taxon>
    </lineage>
</organism>
<accession>A0AA37STK2</accession>
<sequence>MIKNLSILTILLMCGINANVTAQIYDVEQGCLVESLGGPCLPNTLLTATPFLRINPDARSGGMGDAGIGVSADPNALHYNASKLAFAENDLSLSATYTPWLRQLGLQDVYLAYLTGYKKINDLQALGFGIRFFSLGDIAFTDIQGNPAGTGKPREFDISFAYSRKLAENFSAALTAKYIYSNLAAGQQLSPGVDVSIGNAFAADLSLTYMMPINMGDYGSDLTIGLAVTNMGSKLTYTRDATKDYLPGNLGIGAAWKIDFDEYNSFTIAADINKLLVPTPVPFQDTENYDKDENGTPDYKELSFFNAAVGSFADASGGFSEEFSEIYYSLGVEYWYDNQFAVRAGYYYESPLKGDRQFLTVGLGIKYNVFGMNLSYLVPTSSRKGPLDNTLRFGLIYDFGSAGIE</sequence>
<reference evidence="3" key="2">
    <citation type="submission" date="2023-01" db="EMBL/GenBank/DDBJ databases">
        <title>Draft genome sequence of Portibacter lacus strain NBRC 108769.</title>
        <authorList>
            <person name="Sun Q."/>
            <person name="Mori K."/>
        </authorList>
    </citation>
    <scope>NUCLEOTIDE SEQUENCE</scope>
    <source>
        <strain evidence="3">NBRC 108769</strain>
    </source>
</reference>
<dbReference type="NCBIfam" id="NF033709">
    <property type="entry name" value="PorV_fam"/>
    <property type="match status" value="1"/>
</dbReference>
<reference evidence="3" key="1">
    <citation type="journal article" date="2014" name="Int. J. Syst. Evol. Microbiol.">
        <title>Complete genome sequence of Corynebacterium casei LMG S-19264T (=DSM 44701T), isolated from a smear-ripened cheese.</title>
        <authorList>
            <consortium name="US DOE Joint Genome Institute (JGI-PGF)"/>
            <person name="Walter F."/>
            <person name="Albersmeier A."/>
            <person name="Kalinowski J."/>
            <person name="Ruckert C."/>
        </authorList>
    </citation>
    <scope>NUCLEOTIDE SEQUENCE</scope>
    <source>
        <strain evidence="3">NBRC 108769</strain>
    </source>
</reference>
<feature type="chain" id="PRO_5041370724" description="Type IX secretion system protein PorV domain-containing protein" evidence="1">
    <location>
        <begin position="23"/>
        <end position="405"/>
    </location>
</feature>
<dbReference type="NCBIfam" id="NF033710">
    <property type="entry name" value="T9SS_OM_PorV"/>
    <property type="match status" value="1"/>
</dbReference>
<protein>
    <recommendedName>
        <fullName evidence="2">Type IX secretion system protein PorV domain-containing protein</fullName>
    </recommendedName>
</protein>
<name>A0AA37STK2_9BACT</name>
<dbReference type="AlphaFoldDB" id="A0AA37STK2"/>
<keyword evidence="4" id="KW-1185">Reference proteome</keyword>
<proteinExistence type="predicted"/>
<dbReference type="EMBL" id="BSOH01000027">
    <property type="protein sequence ID" value="GLR19354.1"/>
    <property type="molecule type" value="Genomic_DNA"/>
</dbReference>
<gene>
    <name evidence="3" type="primary">porV_2</name>
    <name evidence="3" type="ORF">GCM10007940_39700</name>
</gene>
<feature type="domain" description="Type IX secretion system protein PorV" evidence="2">
    <location>
        <begin position="43"/>
        <end position="280"/>
    </location>
</feature>
<feature type="signal peptide" evidence="1">
    <location>
        <begin position="1"/>
        <end position="22"/>
    </location>
</feature>
<dbReference type="InterPro" id="IPR045741">
    <property type="entry name" value="PorV"/>
</dbReference>
<keyword evidence="1" id="KW-0732">Signal</keyword>
<evidence type="ECO:0000256" key="1">
    <source>
        <dbReference type="SAM" id="SignalP"/>
    </source>
</evidence>
<comment type="caution">
    <text evidence="3">The sequence shown here is derived from an EMBL/GenBank/DDBJ whole genome shotgun (WGS) entry which is preliminary data.</text>
</comment>
<dbReference type="Pfam" id="PF19572">
    <property type="entry name" value="PorV"/>
    <property type="match status" value="1"/>
</dbReference>
<dbReference type="Gene3D" id="2.40.160.60">
    <property type="entry name" value="Outer membrane protein transport protein (OMPP1/FadL/TodX)"/>
    <property type="match status" value="1"/>
</dbReference>
<evidence type="ECO:0000313" key="4">
    <source>
        <dbReference type="Proteomes" id="UP001156666"/>
    </source>
</evidence>
<evidence type="ECO:0000259" key="2">
    <source>
        <dbReference type="Pfam" id="PF19572"/>
    </source>
</evidence>
<dbReference type="Proteomes" id="UP001156666">
    <property type="component" value="Unassembled WGS sequence"/>
</dbReference>